<dbReference type="Pfam" id="PF21984">
    <property type="entry name" value="DnaD_N"/>
    <property type="match status" value="1"/>
</dbReference>
<dbReference type="STRING" id="872970.SAMN04488134_10186"/>
<dbReference type="InterPro" id="IPR006343">
    <property type="entry name" value="DnaB/C_C"/>
</dbReference>
<dbReference type="RefSeq" id="WP_091493486.1">
    <property type="nucleotide sequence ID" value="NZ_FODJ01000001.1"/>
</dbReference>
<feature type="domain" description="DnaB/C C-terminal" evidence="2">
    <location>
        <begin position="126"/>
        <end position="196"/>
    </location>
</feature>
<dbReference type="SUPFAM" id="SSF158499">
    <property type="entry name" value="DnaD domain-like"/>
    <property type="match status" value="1"/>
</dbReference>
<organism evidence="4 5">
    <name type="scientific">Amphibacillus marinus</name>
    <dbReference type="NCBI Taxonomy" id="872970"/>
    <lineage>
        <taxon>Bacteria</taxon>
        <taxon>Bacillati</taxon>
        <taxon>Bacillota</taxon>
        <taxon>Bacilli</taxon>
        <taxon>Bacillales</taxon>
        <taxon>Bacillaceae</taxon>
        <taxon>Amphibacillus</taxon>
    </lineage>
</organism>
<name>A0A1H8GLC9_9BACI</name>
<dbReference type="Gene3D" id="1.10.10.10">
    <property type="entry name" value="Winged helix-like DNA-binding domain superfamily/Winged helix DNA-binding domain"/>
    <property type="match status" value="1"/>
</dbReference>
<dbReference type="PANTHER" id="PTHR37293:SF6">
    <property type="entry name" value="DNA REPLICATION PROTEIN DNAD"/>
    <property type="match status" value="1"/>
</dbReference>
<dbReference type="AlphaFoldDB" id="A0A1H8GLC9"/>
<feature type="domain" description="DnaD N-terminal" evidence="3">
    <location>
        <begin position="17"/>
        <end position="114"/>
    </location>
</feature>
<dbReference type="PANTHER" id="PTHR37293">
    <property type="entry name" value="PHAGE REPLICATION PROTEIN-RELATED"/>
    <property type="match status" value="1"/>
</dbReference>
<dbReference type="OrthoDB" id="9770238at2"/>
<accession>A0A1H8GLC9</accession>
<dbReference type="InterPro" id="IPR053162">
    <property type="entry name" value="DnaD"/>
</dbReference>
<protein>
    <submittedName>
        <fullName evidence="4">DNA replication protein</fullName>
    </submittedName>
</protein>
<keyword evidence="5" id="KW-1185">Reference proteome</keyword>
<evidence type="ECO:0000313" key="5">
    <source>
        <dbReference type="Proteomes" id="UP000199300"/>
    </source>
</evidence>
<evidence type="ECO:0000313" key="4">
    <source>
        <dbReference type="EMBL" id="SEN44108.1"/>
    </source>
</evidence>
<dbReference type="NCBIfam" id="TIGR01446">
    <property type="entry name" value="DnaD_dom"/>
    <property type="match status" value="1"/>
</dbReference>
<dbReference type="InterPro" id="IPR034829">
    <property type="entry name" value="DnaD-like_sf"/>
</dbReference>
<proteinExistence type="inferred from homology"/>
<dbReference type="Proteomes" id="UP000199300">
    <property type="component" value="Unassembled WGS sequence"/>
</dbReference>
<evidence type="ECO:0000259" key="3">
    <source>
        <dbReference type="Pfam" id="PF21984"/>
    </source>
</evidence>
<sequence>MKKTKTYQSIIQDQLLIPSKLISGYHKFGITEQELALILQIHRFHLKQIYFPTPTELASFVSFDEQICSQLLRTLLQKGYLSIEEKKDQQGIVNEQYSLEGLWITLYQIEPKQTEPKELTINLFILFEKEFARTLSPIEIEMINIWLDEEKYELELIKAALREAVLMSKLNFKYIDRILSEWKRKGIRSEAQAKKQARTFHQNQSQTSKTAKTDSNLYYNWLDED</sequence>
<dbReference type="Pfam" id="PF07261">
    <property type="entry name" value="DnaB_2"/>
    <property type="match status" value="1"/>
</dbReference>
<dbReference type="InterPro" id="IPR036388">
    <property type="entry name" value="WH-like_DNA-bd_sf"/>
</dbReference>
<dbReference type="SUPFAM" id="SSF46785">
    <property type="entry name" value="Winged helix' DNA-binding domain"/>
    <property type="match status" value="1"/>
</dbReference>
<comment type="similarity">
    <text evidence="1">Belongs to the DnaB/DnaD family.</text>
</comment>
<evidence type="ECO:0000256" key="1">
    <source>
        <dbReference type="ARBA" id="ARBA00093462"/>
    </source>
</evidence>
<dbReference type="InterPro" id="IPR036390">
    <property type="entry name" value="WH_DNA-bd_sf"/>
</dbReference>
<gene>
    <name evidence="4" type="ORF">SAMN04488134_10186</name>
</gene>
<evidence type="ECO:0000259" key="2">
    <source>
        <dbReference type="Pfam" id="PF07261"/>
    </source>
</evidence>
<dbReference type="Gene3D" id="1.10.10.630">
    <property type="entry name" value="DnaD domain-like"/>
    <property type="match status" value="1"/>
</dbReference>
<dbReference type="InterPro" id="IPR053843">
    <property type="entry name" value="DnaD_N"/>
</dbReference>
<dbReference type="EMBL" id="FODJ01000001">
    <property type="protein sequence ID" value="SEN44108.1"/>
    <property type="molecule type" value="Genomic_DNA"/>
</dbReference>
<reference evidence="4 5" key="1">
    <citation type="submission" date="2016-10" db="EMBL/GenBank/DDBJ databases">
        <authorList>
            <person name="de Groot N.N."/>
        </authorList>
    </citation>
    <scope>NUCLEOTIDE SEQUENCE [LARGE SCALE GENOMIC DNA]</scope>
    <source>
        <strain evidence="4 5">CGMCC 1.10434</strain>
    </source>
</reference>